<sequence>MVQPPQIVVQLVHIQGPLKGSIQELSDGEIKIGRHPDCQVRFAKEEVTLSRIHAIIVREGNRFKIVDQSTNGTFVNGVRVPEAYLKDGDVLMFAEGGPKVSFLTMTAAVAEQASQATPKGLPDAGGRGPEPAAAVAPSPPEPPPAPRPPQPSPPVPPHAHEAPVDPPAAPGPVVAPVKVPLAIQYGPTIKSFAQLPVVLGSGAACDFVIGHPALTDRHAQIFFHQDRYWIKDLSGTGALLVDDQAVAGESALGPNAVIALTSRGPWFRFLGGGRLVEIEGSPPGPDTDEGPPRQASDTPTTDRGPQEGGGGGGKGGSLFKKLFS</sequence>
<feature type="domain" description="FHA" evidence="2">
    <location>
        <begin position="197"/>
        <end position="246"/>
    </location>
</feature>
<feature type="domain" description="FHA" evidence="2">
    <location>
        <begin position="30"/>
        <end position="80"/>
    </location>
</feature>
<dbReference type="PROSITE" id="PS50006">
    <property type="entry name" value="FHA_DOMAIN"/>
    <property type="match status" value="2"/>
</dbReference>
<evidence type="ECO:0000256" key="1">
    <source>
        <dbReference type="SAM" id="MobiDB-lite"/>
    </source>
</evidence>
<comment type="caution">
    <text evidence="3">The sequence shown here is derived from an EMBL/GenBank/DDBJ whole genome shotgun (WGS) entry which is preliminary data.</text>
</comment>
<dbReference type="InterPro" id="IPR008984">
    <property type="entry name" value="SMAD_FHA_dom_sf"/>
</dbReference>
<protein>
    <submittedName>
        <fullName evidence="3">FHA domain-containing protein</fullName>
    </submittedName>
</protein>
<dbReference type="Gene3D" id="2.60.200.20">
    <property type="match status" value="2"/>
</dbReference>
<reference evidence="3" key="1">
    <citation type="submission" date="2022-04" db="EMBL/GenBank/DDBJ databases">
        <title>Desulfatitalea alkaliphila sp. nov., a novel anaerobic sulfate-reducing bacterium isolated from terrestrial mud volcano, Taman Peninsula, Russia.</title>
        <authorList>
            <person name="Khomyakova M.A."/>
            <person name="Merkel A.Y."/>
            <person name="Slobodkin A.I."/>
        </authorList>
    </citation>
    <scope>NUCLEOTIDE SEQUENCE</scope>
    <source>
        <strain evidence="3">M08but</strain>
    </source>
</reference>
<dbReference type="InterPro" id="IPR000253">
    <property type="entry name" value="FHA_dom"/>
</dbReference>
<feature type="compositionally biased region" description="Pro residues" evidence="1">
    <location>
        <begin position="137"/>
        <end position="157"/>
    </location>
</feature>
<dbReference type="CDD" id="cd00060">
    <property type="entry name" value="FHA"/>
    <property type="match status" value="2"/>
</dbReference>
<accession>A0AA41R6G9</accession>
<gene>
    <name evidence="3" type="ORF">MRX98_14580</name>
</gene>
<dbReference type="SMART" id="SM00240">
    <property type="entry name" value="FHA"/>
    <property type="match status" value="2"/>
</dbReference>
<evidence type="ECO:0000313" key="3">
    <source>
        <dbReference type="EMBL" id="MCJ8501806.1"/>
    </source>
</evidence>
<dbReference type="Proteomes" id="UP001165427">
    <property type="component" value="Unassembled WGS sequence"/>
</dbReference>
<dbReference type="EMBL" id="JALJRB010000017">
    <property type="protein sequence ID" value="MCJ8501806.1"/>
    <property type="molecule type" value="Genomic_DNA"/>
</dbReference>
<evidence type="ECO:0000259" key="2">
    <source>
        <dbReference type="PROSITE" id="PS50006"/>
    </source>
</evidence>
<feature type="region of interest" description="Disordered" evidence="1">
    <location>
        <begin position="277"/>
        <end position="324"/>
    </location>
</feature>
<organism evidence="3 4">
    <name type="scientific">Desulfatitalea alkaliphila</name>
    <dbReference type="NCBI Taxonomy" id="2929485"/>
    <lineage>
        <taxon>Bacteria</taxon>
        <taxon>Pseudomonadati</taxon>
        <taxon>Thermodesulfobacteriota</taxon>
        <taxon>Desulfobacteria</taxon>
        <taxon>Desulfobacterales</taxon>
        <taxon>Desulfosarcinaceae</taxon>
        <taxon>Desulfatitalea</taxon>
    </lineage>
</organism>
<dbReference type="RefSeq" id="WP_246911060.1">
    <property type="nucleotide sequence ID" value="NZ_JALJRB010000017.1"/>
</dbReference>
<evidence type="ECO:0000313" key="4">
    <source>
        <dbReference type="Proteomes" id="UP001165427"/>
    </source>
</evidence>
<feature type="region of interest" description="Disordered" evidence="1">
    <location>
        <begin position="114"/>
        <end position="169"/>
    </location>
</feature>
<keyword evidence="4" id="KW-1185">Reference proteome</keyword>
<dbReference type="SUPFAM" id="SSF49879">
    <property type="entry name" value="SMAD/FHA domain"/>
    <property type="match status" value="2"/>
</dbReference>
<feature type="compositionally biased region" description="Gly residues" evidence="1">
    <location>
        <begin position="306"/>
        <end position="316"/>
    </location>
</feature>
<name>A0AA41R6G9_9BACT</name>
<dbReference type="Pfam" id="PF00498">
    <property type="entry name" value="FHA"/>
    <property type="match status" value="2"/>
</dbReference>
<dbReference type="AlphaFoldDB" id="A0AA41R6G9"/>
<dbReference type="InterPro" id="IPR050923">
    <property type="entry name" value="Cell_Proc_Reg/RNA_Proc"/>
</dbReference>
<dbReference type="PANTHER" id="PTHR23308">
    <property type="entry name" value="NUCLEAR INHIBITOR OF PROTEIN PHOSPHATASE-1"/>
    <property type="match status" value="1"/>
</dbReference>
<proteinExistence type="predicted"/>